<protein>
    <submittedName>
        <fullName evidence="3">Nbl1_Borealin_N domain-containing protein</fullName>
    </submittedName>
</protein>
<dbReference type="Proteomes" id="UP000050640">
    <property type="component" value="Unplaced"/>
</dbReference>
<dbReference type="PANTHER" id="PTHR21467:SF0">
    <property type="entry name" value="SERINE_THREONINE-PROTEIN PHOSPHATASE 4 REGULATORY SUBUNIT 4"/>
    <property type="match status" value="1"/>
</dbReference>
<dbReference type="InterPro" id="IPR039918">
    <property type="entry name" value="PPP4R4"/>
</dbReference>
<organism evidence="2 3">
    <name type="scientific">Elaeophora elaphi</name>
    <dbReference type="NCBI Taxonomy" id="1147741"/>
    <lineage>
        <taxon>Eukaryota</taxon>
        <taxon>Metazoa</taxon>
        <taxon>Ecdysozoa</taxon>
        <taxon>Nematoda</taxon>
        <taxon>Chromadorea</taxon>
        <taxon>Rhabditida</taxon>
        <taxon>Spirurina</taxon>
        <taxon>Spiruromorpha</taxon>
        <taxon>Filarioidea</taxon>
        <taxon>Onchocercidae</taxon>
        <taxon>Elaeophora</taxon>
    </lineage>
</organism>
<keyword evidence="2" id="KW-1185">Reference proteome</keyword>
<feature type="region of interest" description="Disordered" evidence="1">
    <location>
        <begin position="49"/>
        <end position="104"/>
    </location>
</feature>
<dbReference type="GO" id="GO:0019888">
    <property type="term" value="F:protein phosphatase regulator activity"/>
    <property type="evidence" value="ECO:0007669"/>
    <property type="project" value="TreeGrafter"/>
</dbReference>
<evidence type="ECO:0000313" key="2">
    <source>
        <dbReference type="Proteomes" id="UP000050640"/>
    </source>
</evidence>
<feature type="compositionally biased region" description="Polar residues" evidence="1">
    <location>
        <begin position="204"/>
        <end position="216"/>
    </location>
</feature>
<proteinExistence type="predicted"/>
<evidence type="ECO:0000313" key="3">
    <source>
        <dbReference type="WBParaSite" id="EEL_0000254101-mRNA-1"/>
    </source>
</evidence>
<reference evidence="3" key="1">
    <citation type="submission" date="2017-02" db="UniProtKB">
        <authorList>
            <consortium name="WormBaseParasite"/>
        </authorList>
    </citation>
    <scope>IDENTIFICATION</scope>
</reference>
<feature type="region of interest" description="Disordered" evidence="1">
    <location>
        <begin position="194"/>
        <end position="229"/>
    </location>
</feature>
<dbReference type="PANTHER" id="PTHR21467">
    <property type="entry name" value="PROTEIN PHOSPHATASE 4 REGULATORY SUBUNIT 4 PPP4R4"/>
    <property type="match status" value="1"/>
</dbReference>
<dbReference type="AlphaFoldDB" id="A0A0R3RM32"/>
<dbReference type="GO" id="GO:0008287">
    <property type="term" value="C:protein serine/threonine phosphatase complex"/>
    <property type="evidence" value="ECO:0007669"/>
    <property type="project" value="TreeGrafter"/>
</dbReference>
<name>A0A0R3RM32_9BILA</name>
<sequence>MLPKIKSNFYLPEDEEILRRVEGIIRELLSKEQNSPTRQLIQTYACELSRTETRSKSDKSDELKQKAEDEIWSKKEAVSEVPEKPKVDTSEEHLNDTEEDVNRLEKGSWRTHIQHPKTAVVRPQPQVVVTQRSPSPMPRSFRTTVEERKSRLPLSTSQNSRFPNIKHKTTTSIASIAATPSTGVRNTLPPAIRRSSTEVKAKSRLSSSRKNVTTLVSKPPTGLSADKTNVSSLKANRPPIAPVMSRSVSSLGGKGGLMPSQSTDSVMSFGQGLIKVRSFSNIARTPTHLSMKVKSIN</sequence>
<accession>A0A0R3RM32</accession>
<evidence type="ECO:0000256" key="1">
    <source>
        <dbReference type="SAM" id="MobiDB-lite"/>
    </source>
</evidence>
<dbReference type="WBParaSite" id="EEL_0000254101-mRNA-1">
    <property type="protein sequence ID" value="EEL_0000254101-mRNA-1"/>
    <property type="gene ID" value="EEL_0000254101"/>
</dbReference>
<dbReference type="GO" id="GO:0005829">
    <property type="term" value="C:cytosol"/>
    <property type="evidence" value="ECO:0007669"/>
    <property type="project" value="TreeGrafter"/>
</dbReference>
<dbReference type="STRING" id="1147741.A0A0R3RM32"/>